<feature type="region of interest" description="Disordered" evidence="8">
    <location>
        <begin position="1177"/>
        <end position="1209"/>
    </location>
</feature>
<evidence type="ECO:0000256" key="4">
    <source>
        <dbReference type="ARBA" id="ARBA00023125"/>
    </source>
</evidence>
<dbReference type="Gene3D" id="1.10.30.10">
    <property type="entry name" value="High mobility group box domain"/>
    <property type="match status" value="1"/>
</dbReference>
<feature type="compositionally biased region" description="Polar residues" evidence="8">
    <location>
        <begin position="623"/>
        <end position="632"/>
    </location>
</feature>
<dbReference type="InterPro" id="IPR009071">
    <property type="entry name" value="HMG_box_dom"/>
</dbReference>
<feature type="compositionally biased region" description="Polar residues" evidence="8">
    <location>
        <begin position="144"/>
        <end position="153"/>
    </location>
</feature>
<feature type="region of interest" description="Disordered" evidence="8">
    <location>
        <begin position="197"/>
        <end position="279"/>
    </location>
</feature>
<feature type="compositionally biased region" description="Polar residues" evidence="8">
    <location>
        <begin position="1190"/>
        <end position="1209"/>
    </location>
</feature>
<feature type="compositionally biased region" description="Polar residues" evidence="8">
    <location>
        <begin position="2123"/>
        <end position="2136"/>
    </location>
</feature>
<feature type="compositionally biased region" description="Polar residues" evidence="8">
    <location>
        <begin position="2274"/>
        <end position="2295"/>
    </location>
</feature>
<keyword evidence="3" id="KW-0805">Transcription regulation</keyword>
<dbReference type="FunFam" id="1.10.30.10:FF:000010">
    <property type="entry name" value="Capicua transcriptional repressor b"/>
    <property type="match status" value="1"/>
</dbReference>
<keyword evidence="4 7" id="KW-0238">DNA-binding</keyword>
<keyword evidence="11" id="KW-1185">Reference proteome</keyword>
<dbReference type="InterPro" id="IPR058606">
    <property type="entry name" value="HTH_Cic_C"/>
</dbReference>
<dbReference type="InterPro" id="IPR032147">
    <property type="entry name" value="Cic_dom"/>
</dbReference>
<feature type="compositionally biased region" description="Polar residues" evidence="8">
    <location>
        <begin position="373"/>
        <end position="390"/>
    </location>
</feature>
<dbReference type="SUPFAM" id="SSF47095">
    <property type="entry name" value="HMG-box"/>
    <property type="match status" value="1"/>
</dbReference>
<keyword evidence="2" id="KW-0597">Phosphoprotein</keyword>
<dbReference type="PANTHER" id="PTHR13059">
    <property type="entry name" value="HMG-BOX TRANSCRIPTION FACTOR BBX"/>
    <property type="match status" value="1"/>
</dbReference>
<feature type="region of interest" description="Disordered" evidence="8">
    <location>
        <begin position="500"/>
        <end position="578"/>
    </location>
</feature>
<reference evidence="10" key="1">
    <citation type="submission" date="2019-08" db="EMBL/GenBank/DDBJ databases">
        <title>The improved chromosome-level genome for the pearl oyster Pinctada fucata martensii using PacBio sequencing and Hi-C.</title>
        <authorList>
            <person name="Zheng Z."/>
        </authorList>
    </citation>
    <scope>NUCLEOTIDE SEQUENCE</scope>
    <source>
        <strain evidence="10">ZZ-2019</strain>
        <tissue evidence="10">Adductor muscle</tissue>
    </source>
</reference>
<feature type="region of interest" description="Disordered" evidence="8">
    <location>
        <begin position="1546"/>
        <end position="1568"/>
    </location>
</feature>
<feature type="compositionally biased region" description="Basic and acidic residues" evidence="8">
    <location>
        <begin position="180"/>
        <end position="189"/>
    </location>
</feature>
<sequence>MYQPGQIQDVRQNRHVAVLFDSDKNVVYFNDVVDQRSNFDIISDNSPMAMMVTNGCKVCVRVNSEENLYYEGRVVEKRSQPTMYCVKIEGFHEQRFTDPQWVPRAVLRLIQPPWFEDLAEIPETPTQEQMLPVPTLGYTHHSLQHPTTPTSHQPHLHPPQISPTLRHRFERSPSLPQSTGHDRGDSSDDEIKSEEFYFDSSGLSTPRSGSATPGSGSRSQGGSGGSRPPPKKRELSRSRSVQSCESSRSSTPRSPSTIQKYKKGDVVSTPNGIRKKFNGKQWRRLCSKEGCTKESQRRGYCSRHLSMRGQKNIRSGSGMQGGRGDMKDGGHMEWSEGSTRESSVTDFDPDHISNPQSRFDEKEAANMLVSLGNSRSTTPAYSPTPSNNPLSPHPIQSPPGMAPMGRGSAIFTPISPLPQTHGHGFITSPTRSWSSSKSGSSSSEHVSPITPRFPMNHNIGVFQTPQVEHLYYKMKAEKSGEDQGAESKLLHANTHVSYSSLHSAQRGGLLREATSPSRGSGLHREGASGSVSSLQHPIQDIQSRRATQSLSMSAFPSPGPERGRLPGNGPSALPSQIPHSSMTTLKSLINARPMTTQTSLLTQGQSAAHVTGHVTSLIKQQLQQQVPGSSLTPMMPLSSEGSKPSQADQQIPHIQGMTAVASPANKAVPVFPWHALVPFLKADQAPPTSDKKPIEKLEVSKSPSPRKLSQNEAHHSTSDVPPVDDDNDDYDDDVFDSKEDAVPEVKKEPKVPAKRRSQSLSALKEDNKSPKKNKDKDHIRRPMNAFMIFSKRHRHLVHQRHPNQDNRTVSKILGEWWYALGPKEKQKYNDLANQVKEAHFKAHPEWKWCSRERKKSGTIAEKLKQRGSTSSRRLSSTDDILDDALADTVPEDSDNVFINRELALFEPRRGGRSQSLSAVPRDGEGSAFVPTSFGIDEAFRRQLSNNFGHQYRPSPLAQPPSNEGQGQRRLGQGFNIMPEQIESSHGNMKIVTKDSLTKETITKETGDEEAISDDERMVIDEGGDKSDRLLVISGGDKSDRLVISGGDKSDRLLVISGGDKSDGDDKDLMCEEPGLDSDTDSQTEEDGLIENKAFPQQRFSPVMKSVSPGDVTFRPTPIKKLPDPTGKGGNSVLPGVNVDITEHIPRPSSVGSSFQPKGAVFRAKSKHPRLMSTGSAVEGMTSDQDKVNVPTATSEKVNTRMPNTQQQTHKYGQMKIHNITMTTPDNQKILLSTSTETVPGKQNGKGAITGKMTQKSFKNRSQSQQPIQPALTPPSQIPQGMAGHIQSIPVTSSNVQILSANQVLVTQVNNQSHSLTATYSTVGKPITTPVQIASKAVVSVQQATIGMPTILKPGVIPTQQSLGVGLQQPLIQGAVNTNNVKGMGTIVLQPASQYNMAILSPSSVSSNTNATQSAVQNNIGNGFTTLRNLVPPGAQNSLPNTPTQTAAPATLLTNLVLNSTNQTQGSQSLQGAPSQVPNAQQPTLQPTQIQYIVPSVRLATPNGGKMQNVLQMALSGGQLAFDGSQSQVPIHNSGQSQTLLHSPLPQQVSQHHYQALQPSPQPTQTGSKIQLAPAGTGYRIAMHSPVKVVKGQTNVIQTQAQQQIVLNAAKQQTLPLAVTQYQIINQSAGLITNAQQHGSTIPTVSLSQNLVSQQVQLPTVTIAQPIVSVAAFQQQPSMGLTQLQPLTQAAPNNPSFTQLQTVVHPQTPTQINQGQGHIIHTQGQLQPGQGQYHQGQVQLTPTHTKTYQTGQILSNHILTGNQVIATGNQLVQGNQVLQHGNQVVQQQQSLGQQPQRIQLLPTSQKMYVTQSTVSMATVASPSPATSPAFIQTYVGSIQQGSNGGVQQLVIQPQTLRSPAPSSGQTLTLANVQSTQKVTHPPPSHSPHGAVYYQGPAQSPKPQVTMATESKSEIGYVSGNPQSLRPHKVKATIATIPVATESFQATIQQQAQKTSPETMGTIAMTTIRTLPSPQPTTIYRPTPVGGAHRPHKPSPLVLTPPHTTQTIPEVRVQSSSGEEVSDSDVVTERSNKGQRYKEMAAEMGLSPVRKDRKPSRGSSSADSSDDKSPLTPQKSPVAQRNMEASMPAPSTPSSVNAPLPSPRQRAKHKPPPLPSPGLVAASPGLQSPSSSTISPRKTVQFKKRNEDGMDRVLQNVDFERRFEELPKFVPEEMDKGSPLPQSPRAIISVYKQKKRKVSSLAASEMTPRELEQYEGPSPGYKKISSESETNTPRTPHRSEGTTPRTPHSARFDDNMFFGKNFDVESALSKQEAFGDSSSSIPCSPMTPKTPSSPGQFSSLRRILDQRRQLVMQLFEEHGLFPSAQATASFQSEHVAVFPTKVCLQLKIREVRQKMMAQSAAIEKSAEVILPPGGESGQLLGADNSGGSEMFNVENQDSVGSVVNSNGSEVSRGEASGT</sequence>
<feature type="region of interest" description="Disordered" evidence="8">
    <location>
        <begin position="2370"/>
        <end position="2416"/>
    </location>
</feature>
<evidence type="ECO:0000256" key="1">
    <source>
        <dbReference type="ARBA" id="ARBA00022491"/>
    </source>
</evidence>
<feature type="compositionally biased region" description="Acidic residues" evidence="8">
    <location>
        <begin position="1073"/>
        <end position="1084"/>
    </location>
</feature>
<feature type="region of interest" description="Disordered" evidence="8">
    <location>
        <begin position="1054"/>
        <end position="1084"/>
    </location>
</feature>
<feature type="DNA-binding region" description="HMG box" evidence="7">
    <location>
        <begin position="779"/>
        <end position="847"/>
    </location>
</feature>
<evidence type="ECO:0000313" key="10">
    <source>
        <dbReference type="EMBL" id="KAK3107505.1"/>
    </source>
</evidence>
<feature type="region of interest" description="Disordered" evidence="8">
    <location>
        <begin position="2269"/>
        <end position="2295"/>
    </location>
</feature>
<feature type="compositionally biased region" description="Pro residues" evidence="8">
    <location>
        <begin position="391"/>
        <end position="401"/>
    </location>
</feature>
<dbReference type="SMART" id="SM00398">
    <property type="entry name" value="HMG"/>
    <property type="match status" value="1"/>
</dbReference>
<feature type="compositionally biased region" description="Basic and acidic residues" evidence="8">
    <location>
        <begin position="1059"/>
        <end position="1069"/>
    </location>
</feature>
<keyword evidence="1" id="KW-0678">Repressor</keyword>
<feature type="compositionally biased region" description="Basic and acidic residues" evidence="8">
    <location>
        <begin position="2025"/>
        <end position="2039"/>
    </location>
</feature>
<feature type="region of interest" description="Disordered" evidence="8">
    <location>
        <begin position="2190"/>
        <end position="2248"/>
    </location>
</feature>
<feature type="compositionally biased region" description="Polar residues" evidence="8">
    <location>
        <begin position="639"/>
        <end position="649"/>
    </location>
</feature>
<feature type="compositionally biased region" description="Basic and acidic residues" evidence="8">
    <location>
        <begin position="689"/>
        <end position="699"/>
    </location>
</feature>
<evidence type="ECO:0000256" key="8">
    <source>
        <dbReference type="SAM" id="MobiDB-lite"/>
    </source>
</evidence>
<dbReference type="EMBL" id="VSWD01000002">
    <property type="protein sequence ID" value="KAK3107505.1"/>
    <property type="molecule type" value="Genomic_DNA"/>
</dbReference>
<protein>
    <recommendedName>
        <fullName evidence="9">HMG box domain-containing protein</fullName>
    </recommendedName>
</protein>
<feature type="region of interest" description="Disordered" evidence="8">
    <location>
        <begin position="1970"/>
        <end position="2148"/>
    </location>
</feature>
<feature type="region of interest" description="Disordered" evidence="8">
    <location>
        <begin position="1102"/>
        <end position="1131"/>
    </location>
</feature>
<feature type="compositionally biased region" description="Low complexity" evidence="8">
    <location>
        <begin position="2396"/>
        <end position="2408"/>
    </location>
</feature>
<keyword evidence="6 7" id="KW-0539">Nucleus</keyword>
<evidence type="ECO:0000256" key="2">
    <source>
        <dbReference type="ARBA" id="ARBA00022553"/>
    </source>
</evidence>
<feature type="compositionally biased region" description="Low complexity" evidence="8">
    <location>
        <begin position="428"/>
        <end position="447"/>
    </location>
</feature>
<feature type="compositionally biased region" description="Polar residues" evidence="8">
    <location>
        <begin position="201"/>
        <end position="212"/>
    </location>
</feature>
<dbReference type="Pfam" id="PF25981">
    <property type="entry name" value="HTH_Cic_C"/>
    <property type="match status" value="1"/>
</dbReference>
<feature type="region of interest" description="Disordered" evidence="8">
    <location>
        <begin position="947"/>
        <end position="970"/>
    </location>
</feature>
<feature type="compositionally biased region" description="Acidic residues" evidence="8">
    <location>
        <begin position="722"/>
        <end position="734"/>
    </location>
</feature>
<comment type="caution">
    <text evidence="10">The sequence shown here is derived from an EMBL/GenBank/DDBJ whole genome shotgun (WGS) entry which is preliminary data.</text>
</comment>
<dbReference type="PROSITE" id="PS50118">
    <property type="entry name" value="HMG_BOX_2"/>
    <property type="match status" value="1"/>
</dbReference>
<feature type="region of interest" description="Disordered" evidence="8">
    <location>
        <begin position="311"/>
        <end position="361"/>
    </location>
</feature>
<name>A0AA89CA40_PINIB</name>
<dbReference type="Proteomes" id="UP001186944">
    <property type="component" value="Unassembled WGS sequence"/>
</dbReference>
<feature type="region of interest" description="Disordered" evidence="8">
    <location>
        <begin position="1254"/>
        <end position="1278"/>
    </location>
</feature>
<proteinExistence type="predicted"/>
<evidence type="ECO:0000259" key="9">
    <source>
        <dbReference type="PROSITE" id="PS50118"/>
    </source>
</evidence>
<dbReference type="GO" id="GO:0000977">
    <property type="term" value="F:RNA polymerase II transcription regulatory region sequence-specific DNA binding"/>
    <property type="evidence" value="ECO:0007669"/>
    <property type="project" value="TreeGrafter"/>
</dbReference>
<gene>
    <name evidence="10" type="ORF">FSP39_016100</name>
</gene>
<evidence type="ECO:0000256" key="3">
    <source>
        <dbReference type="ARBA" id="ARBA00023015"/>
    </source>
</evidence>
<evidence type="ECO:0000256" key="7">
    <source>
        <dbReference type="PROSITE-ProRule" id="PRU00267"/>
    </source>
</evidence>
<feature type="region of interest" description="Disordered" evidence="8">
    <location>
        <begin position="623"/>
        <end position="649"/>
    </location>
</feature>
<dbReference type="GO" id="GO:0000981">
    <property type="term" value="F:DNA-binding transcription factor activity, RNA polymerase II-specific"/>
    <property type="evidence" value="ECO:0007669"/>
    <property type="project" value="TreeGrafter"/>
</dbReference>
<feature type="region of interest" description="Disordered" evidence="8">
    <location>
        <begin position="373"/>
        <end position="452"/>
    </location>
</feature>
<feature type="region of interest" description="Disordered" evidence="8">
    <location>
        <begin position="683"/>
        <end position="781"/>
    </location>
</feature>
<dbReference type="CDD" id="cd21990">
    <property type="entry name" value="HMG-box_CIC-like"/>
    <property type="match status" value="1"/>
</dbReference>
<keyword evidence="5" id="KW-0804">Transcription</keyword>
<evidence type="ECO:0000256" key="5">
    <source>
        <dbReference type="ARBA" id="ARBA00023163"/>
    </source>
</evidence>
<dbReference type="InterPro" id="IPR058607">
    <property type="entry name" value="HMG-box_Cic-like"/>
</dbReference>
<dbReference type="PANTHER" id="PTHR13059:SF13">
    <property type="entry name" value="PROTEIN CAPICUA HOMOLOG"/>
    <property type="match status" value="1"/>
</dbReference>
<feature type="domain" description="HMG box" evidence="9">
    <location>
        <begin position="779"/>
        <end position="847"/>
    </location>
</feature>
<evidence type="ECO:0000313" key="11">
    <source>
        <dbReference type="Proteomes" id="UP001186944"/>
    </source>
</evidence>
<feature type="compositionally biased region" description="Low complexity" evidence="8">
    <location>
        <begin position="238"/>
        <end position="257"/>
    </location>
</feature>
<feature type="region of interest" description="Disordered" evidence="8">
    <location>
        <begin position="137"/>
        <end position="163"/>
    </location>
</feature>
<feature type="region of interest" description="Disordered" evidence="8">
    <location>
        <begin position="170"/>
        <end position="189"/>
    </location>
</feature>
<dbReference type="InterPro" id="IPR052412">
    <property type="entry name" value="CC-Dev_Transcription_Reg"/>
</dbReference>
<feature type="compositionally biased region" description="Basic and acidic residues" evidence="8">
    <location>
        <begin position="763"/>
        <end position="780"/>
    </location>
</feature>
<feature type="compositionally biased region" description="Polar residues" evidence="8">
    <location>
        <begin position="701"/>
        <end position="711"/>
    </location>
</feature>
<feature type="compositionally biased region" description="Basic and acidic residues" evidence="8">
    <location>
        <begin position="324"/>
        <end position="334"/>
    </location>
</feature>
<dbReference type="Pfam" id="PF00505">
    <property type="entry name" value="HMG_box"/>
    <property type="match status" value="1"/>
</dbReference>
<feature type="compositionally biased region" description="Polar residues" evidence="8">
    <location>
        <begin position="336"/>
        <end position="345"/>
    </location>
</feature>
<dbReference type="Pfam" id="PF16090">
    <property type="entry name" value="DUF4819"/>
    <property type="match status" value="1"/>
</dbReference>
<evidence type="ECO:0000256" key="6">
    <source>
        <dbReference type="ARBA" id="ARBA00023242"/>
    </source>
</evidence>
<feature type="compositionally biased region" description="Basic and acidic residues" evidence="8">
    <location>
        <begin position="735"/>
        <end position="751"/>
    </location>
</feature>
<organism evidence="10 11">
    <name type="scientific">Pinctada imbricata</name>
    <name type="common">Atlantic pearl-oyster</name>
    <name type="synonym">Pinctada martensii</name>
    <dbReference type="NCBI Taxonomy" id="66713"/>
    <lineage>
        <taxon>Eukaryota</taxon>
        <taxon>Metazoa</taxon>
        <taxon>Spiralia</taxon>
        <taxon>Lophotrochozoa</taxon>
        <taxon>Mollusca</taxon>
        <taxon>Bivalvia</taxon>
        <taxon>Autobranchia</taxon>
        <taxon>Pteriomorphia</taxon>
        <taxon>Pterioida</taxon>
        <taxon>Pterioidea</taxon>
        <taxon>Pteriidae</taxon>
        <taxon>Pinctada</taxon>
    </lineage>
</organism>
<dbReference type="GO" id="GO:0005634">
    <property type="term" value="C:nucleus"/>
    <property type="evidence" value="ECO:0007669"/>
    <property type="project" value="UniProtKB-UniRule"/>
</dbReference>
<accession>A0AA89CA40</accession>
<dbReference type="InterPro" id="IPR036910">
    <property type="entry name" value="HMG_box_dom_sf"/>
</dbReference>
<feature type="compositionally biased region" description="Polar residues" evidence="8">
    <location>
        <begin position="529"/>
        <end position="554"/>
    </location>
</feature>
<feature type="compositionally biased region" description="Polar residues" evidence="8">
    <location>
        <begin position="1254"/>
        <end position="1270"/>
    </location>
</feature>